<dbReference type="SUPFAM" id="SSF55718">
    <property type="entry name" value="SCP-like"/>
    <property type="match status" value="1"/>
</dbReference>
<organism evidence="2 3">
    <name type="scientific">Abyssobacteria bacterium (strain SURF_5)</name>
    <dbReference type="NCBI Taxonomy" id="2093360"/>
    <lineage>
        <taxon>Bacteria</taxon>
        <taxon>Pseudomonadati</taxon>
        <taxon>Candidatus Hydrogenedentota</taxon>
        <taxon>Candidatus Abyssobacteria</taxon>
    </lineage>
</organism>
<dbReference type="EMBL" id="QZKU01000143">
    <property type="protein sequence ID" value="RJP14564.1"/>
    <property type="molecule type" value="Genomic_DNA"/>
</dbReference>
<evidence type="ECO:0000313" key="3">
    <source>
        <dbReference type="Proteomes" id="UP000265882"/>
    </source>
</evidence>
<dbReference type="PANTHER" id="PTHR11365:SF23">
    <property type="entry name" value="HYPOTHETICAL 5-OXOPROLINASE (EUROFUNG)-RELATED"/>
    <property type="match status" value="1"/>
</dbReference>
<dbReference type="AlphaFoldDB" id="A0A3A4NHL0"/>
<dbReference type="GO" id="GO:0005829">
    <property type="term" value="C:cytosol"/>
    <property type="evidence" value="ECO:0007669"/>
    <property type="project" value="TreeGrafter"/>
</dbReference>
<evidence type="ECO:0000313" key="2">
    <source>
        <dbReference type="EMBL" id="RJP14564.1"/>
    </source>
</evidence>
<feature type="domain" description="Hydantoinase B/oxoprolinase" evidence="1">
    <location>
        <begin position="5"/>
        <end position="526"/>
    </location>
</feature>
<dbReference type="Pfam" id="PF02538">
    <property type="entry name" value="Hydantoinase_B"/>
    <property type="match status" value="1"/>
</dbReference>
<dbReference type="PANTHER" id="PTHR11365">
    <property type="entry name" value="5-OXOPROLINASE RELATED"/>
    <property type="match status" value="1"/>
</dbReference>
<reference evidence="2 3" key="1">
    <citation type="journal article" date="2017" name="ISME J.">
        <title>Energy and carbon metabolisms in a deep terrestrial subsurface fluid microbial community.</title>
        <authorList>
            <person name="Momper L."/>
            <person name="Jungbluth S.P."/>
            <person name="Lee M.D."/>
            <person name="Amend J.P."/>
        </authorList>
    </citation>
    <scope>NUCLEOTIDE SEQUENCE [LARGE SCALE GENOMIC DNA]</scope>
    <source>
        <strain evidence="2">SURF_5</strain>
    </source>
</reference>
<proteinExistence type="predicted"/>
<gene>
    <name evidence="2" type="ORF">C4520_21400</name>
</gene>
<dbReference type="InterPro" id="IPR003692">
    <property type="entry name" value="Hydantoinase_B"/>
</dbReference>
<accession>A0A3A4NHL0</accession>
<dbReference type="InterPro" id="IPR045079">
    <property type="entry name" value="Oxoprolinase-like"/>
</dbReference>
<dbReference type="Proteomes" id="UP000265882">
    <property type="component" value="Unassembled WGS sequence"/>
</dbReference>
<sequence length="721" mass="79566">MNTLDPITTEVIRCGLETIANEMGDTMIRTATTPTFSESHDFSTAIFDGAARIIALADALPIHMGASKFSVMAALEAFQDDLHTGDLIVVNDPYHGGSHLPDWTMMTPIFFEGRLVFFPVTRAHQGDTGGAVPGGYNPGAVDIWQEGLRLPPIKIYERGRPRNDIIKLLQINNREPTFLGDLKAMIGSVRVAERRLLEMLKKYGVQVVTDCLDEIIRYTERRFRAEIEEWPDGIYTGEAYLEHDCQGTRDVTVRATVTVAGDSLKIDFAGSDPQTRGFINSSVPNSYSYIFLTLSSMIDDSIPRNEGLLLPVKILLPEGTVVNPRPPAPCTACTLHAGGEIGEAVAVALATAIPEKAYPQNIKLGMPLVTYGANPYSGEFYVDQNVTMAAGWCNAACGTDGWGAMSPFFGAMTMATGELHDMYYPVLTVARQYLTDSGGAGTWRGGLGTLLRMKALAPMFMHTYVIGTRYPMRGFNGGLDGSPNSIILREGSPAEIEIEATAFEEPLSAGHMVTAKLGGGGGWGDPLTRPPQAVLDDVLDEYVSLEAARRDYGVAIDERQMRIDLEETGRLRQQLAKERAEKQHEKMVAVRYLSPEWQHMCQAAVNEDPDFINLAAGMTIELNNIIENCPDGSTRFLYWKFEKGKLVETRVGLAEEFRQTSLFTTIASYDTFMRINTAKISVEAAVVEGLVRFEGDLAEMMRFVEPLNRFTEVRRRIPTQY</sequence>
<dbReference type="GO" id="GO:0017168">
    <property type="term" value="F:5-oxoprolinase (ATP-hydrolyzing) activity"/>
    <property type="evidence" value="ECO:0007669"/>
    <property type="project" value="TreeGrafter"/>
</dbReference>
<dbReference type="Gene3D" id="3.30.1050.10">
    <property type="entry name" value="SCP2 sterol-binding domain"/>
    <property type="match status" value="1"/>
</dbReference>
<comment type="caution">
    <text evidence="2">The sequence shown here is derived from an EMBL/GenBank/DDBJ whole genome shotgun (WGS) entry which is preliminary data.</text>
</comment>
<dbReference type="InterPro" id="IPR036527">
    <property type="entry name" value="SCP2_sterol-bd_dom_sf"/>
</dbReference>
<protein>
    <submittedName>
        <fullName evidence="2">Hydantoinase B/oxoprolinase family protein</fullName>
    </submittedName>
</protein>
<evidence type="ECO:0000259" key="1">
    <source>
        <dbReference type="Pfam" id="PF02538"/>
    </source>
</evidence>
<name>A0A3A4NHL0_ABYX5</name>
<dbReference type="GO" id="GO:0006749">
    <property type="term" value="P:glutathione metabolic process"/>
    <property type="evidence" value="ECO:0007669"/>
    <property type="project" value="TreeGrafter"/>
</dbReference>